<feature type="region of interest" description="Disordered" evidence="1">
    <location>
        <begin position="16"/>
        <end position="43"/>
    </location>
</feature>
<name>A0ABQ4B8Z2_9ACTN</name>
<sequence>MSATLFDHALRLHRLTPDAPLPRDGDPYPDADDDRPDSGDDQRRRGIDAAAILDRHFADPTAQPGDLTGAFRTIDVPIHLNDHITAAALRADRDRVRATGRHLVRHSTDRNSATVGLALLAADWTGADIPLIQTIGLLSNHFGPLAAHALQRRRGGGEALLWLAQRVAGWGRVYVVEALLPVGISVARDWLLRHSCDGDFLNGYFAGRVAVAADLHTAIVAADPDDELIDHTGRLLCQMAAADGMGQTLRGYPAAPIVLAAFADHLGGQSPSSERFVQAAVLVNQLDHGGAGDLGTDPEDRIRVVLDRPEWCAAVQNDLDLDDDYDAWFTEHVGERLGLRAFSRRGG</sequence>
<comment type="caution">
    <text evidence="2">The sequence shown here is derived from an EMBL/GenBank/DDBJ whole genome shotgun (WGS) entry which is preliminary data.</text>
</comment>
<reference evidence="2 3" key="1">
    <citation type="submission" date="2021-01" db="EMBL/GenBank/DDBJ databases">
        <title>Whole genome shotgun sequence of Actinoplanes palleronii NBRC 14916.</title>
        <authorList>
            <person name="Komaki H."/>
            <person name="Tamura T."/>
        </authorList>
    </citation>
    <scope>NUCLEOTIDE SEQUENCE [LARGE SCALE GENOMIC DNA]</scope>
    <source>
        <strain evidence="2 3">NBRC 14916</strain>
    </source>
</reference>
<organism evidence="2 3">
    <name type="scientific">Actinoplanes palleronii</name>
    <dbReference type="NCBI Taxonomy" id="113570"/>
    <lineage>
        <taxon>Bacteria</taxon>
        <taxon>Bacillati</taxon>
        <taxon>Actinomycetota</taxon>
        <taxon>Actinomycetes</taxon>
        <taxon>Micromonosporales</taxon>
        <taxon>Micromonosporaceae</taxon>
        <taxon>Actinoplanes</taxon>
    </lineage>
</organism>
<dbReference type="EMBL" id="BOMS01000044">
    <property type="protein sequence ID" value="GIE67115.1"/>
    <property type="molecule type" value="Genomic_DNA"/>
</dbReference>
<evidence type="ECO:0000313" key="3">
    <source>
        <dbReference type="Proteomes" id="UP000624709"/>
    </source>
</evidence>
<dbReference type="RefSeq" id="WP_239164341.1">
    <property type="nucleotide sequence ID" value="NZ_BAAATY010000037.1"/>
</dbReference>
<dbReference type="Proteomes" id="UP000624709">
    <property type="component" value="Unassembled WGS sequence"/>
</dbReference>
<keyword evidence="3" id="KW-1185">Reference proteome</keyword>
<accession>A0ABQ4B8Z2</accession>
<protein>
    <submittedName>
        <fullName evidence="2">Uncharacterized protein</fullName>
    </submittedName>
</protein>
<evidence type="ECO:0000313" key="2">
    <source>
        <dbReference type="EMBL" id="GIE67115.1"/>
    </source>
</evidence>
<gene>
    <name evidence="2" type="ORF">Apa02nite_032230</name>
</gene>
<proteinExistence type="predicted"/>
<evidence type="ECO:0000256" key="1">
    <source>
        <dbReference type="SAM" id="MobiDB-lite"/>
    </source>
</evidence>